<comment type="catalytic activity">
    <reaction evidence="11">
        <text>a sphingomyelin + H2O = phosphocholine + an N-acylsphing-4-enine + H(+)</text>
        <dbReference type="Rhea" id="RHEA:19253"/>
        <dbReference type="ChEBI" id="CHEBI:15377"/>
        <dbReference type="ChEBI" id="CHEBI:15378"/>
        <dbReference type="ChEBI" id="CHEBI:17636"/>
        <dbReference type="ChEBI" id="CHEBI:52639"/>
        <dbReference type="ChEBI" id="CHEBI:295975"/>
        <dbReference type="EC" id="3.1.4.12"/>
    </reaction>
    <physiologicalReaction direction="left-to-right" evidence="11">
        <dbReference type="Rhea" id="RHEA:19254"/>
    </physiologicalReaction>
</comment>
<keyword evidence="17" id="KW-1185">Reference proteome</keyword>
<evidence type="ECO:0000313" key="20">
    <source>
        <dbReference type="RefSeq" id="XP_011303539.1"/>
    </source>
</evidence>
<dbReference type="GO" id="GO:0046513">
    <property type="term" value="P:ceramide biosynthetic process"/>
    <property type="evidence" value="ECO:0007669"/>
    <property type="project" value="TreeGrafter"/>
</dbReference>
<evidence type="ECO:0000256" key="10">
    <source>
        <dbReference type="ARBA" id="ARBA00023295"/>
    </source>
</evidence>
<feature type="disulfide bond" evidence="14">
    <location>
        <begin position="111"/>
        <end position="122"/>
    </location>
</feature>
<dbReference type="RefSeq" id="XP_011303539.1">
    <property type="nucleotide sequence ID" value="XM_011305237.1"/>
</dbReference>
<evidence type="ECO:0000256" key="14">
    <source>
        <dbReference type="PIRSR" id="PIRSR000948-2"/>
    </source>
</evidence>
<evidence type="ECO:0000256" key="7">
    <source>
        <dbReference type="ARBA" id="ARBA00022833"/>
    </source>
</evidence>
<gene>
    <name evidence="18 19 20" type="primary">LOC105266811</name>
</gene>
<reference evidence="18 19" key="1">
    <citation type="submission" date="2025-04" db="UniProtKB">
        <authorList>
            <consortium name="RefSeq"/>
        </authorList>
    </citation>
    <scope>IDENTIFICATION</scope>
    <source>
        <strain evidence="18 19">USDA-PBARC FA_bdor</strain>
        <tissue evidence="18 19">Whole organism</tissue>
    </source>
</reference>
<dbReference type="InterPro" id="IPR004843">
    <property type="entry name" value="Calcineurin-like_PHP"/>
</dbReference>
<comment type="similarity">
    <text evidence="2 12">Belongs to the acid sphingomyelinase family.</text>
</comment>
<feature type="binding site" evidence="13">
    <location>
        <position position="308"/>
    </location>
    <ligand>
        <name>Zn(2+)</name>
        <dbReference type="ChEBI" id="CHEBI:29105"/>
        <label>2</label>
    </ligand>
</feature>
<feature type="binding site" evidence="13">
    <location>
        <position position="268"/>
    </location>
    <ligand>
        <name>Zn(2+)</name>
        <dbReference type="ChEBI" id="CHEBI:29105"/>
        <label>1</label>
    </ligand>
</feature>
<evidence type="ECO:0000256" key="6">
    <source>
        <dbReference type="ARBA" id="ARBA00022801"/>
    </source>
</evidence>
<feature type="disulfide bond" evidence="14">
    <location>
        <begin position="216"/>
        <end position="239"/>
    </location>
</feature>
<dbReference type="InterPro" id="IPR011001">
    <property type="entry name" value="Saposin-like"/>
</dbReference>
<dbReference type="Proteomes" id="UP000694866">
    <property type="component" value="Unplaced"/>
</dbReference>
<keyword evidence="6 12" id="KW-0378">Hydrolase</keyword>
<evidence type="ECO:0000256" key="4">
    <source>
        <dbReference type="ARBA" id="ARBA00022723"/>
    </source>
</evidence>
<accession>A0A9R1U1B9</accession>
<feature type="signal peptide" evidence="15">
    <location>
        <begin position="1"/>
        <end position="20"/>
    </location>
</feature>
<dbReference type="PROSITE" id="PS50015">
    <property type="entry name" value="SAP_B"/>
    <property type="match status" value="1"/>
</dbReference>
<comment type="subcellular location">
    <subcellularLocation>
        <location evidence="1">Secreted</location>
    </subcellularLocation>
</comment>
<keyword evidence="10 12" id="KW-0326">Glycosidase</keyword>
<dbReference type="Pfam" id="PF00149">
    <property type="entry name" value="Metallophos"/>
    <property type="match status" value="1"/>
</dbReference>
<dbReference type="GO" id="GO:0005615">
    <property type="term" value="C:extracellular space"/>
    <property type="evidence" value="ECO:0007669"/>
    <property type="project" value="TreeGrafter"/>
</dbReference>
<feature type="disulfide bond" evidence="14">
    <location>
        <begin position="579"/>
        <end position="583"/>
    </location>
</feature>
<dbReference type="PIRSF" id="PIRSF000948">
    <property type="entry name" value="Sphingomy_PDE"/>
    <property type="match status" value="1"/>
</dbReference>
<evidence type="ECO:0000259" key="16">
    <source>
        <dbReference type="PROSITE" id="PS50015"/>
    </source>
</evidence>
<feature type="binding site" evidence="13">
    <location>
        <position position="197"/>
    </location>
    <ligand>
        <name>Zn(2+)</name>
        <dbReference type="ChEBI" id="CHEBI:29105"/>
        <label>1</label>
    </ligand>
</feature>
<keyword evidence="4 13" id="KW-0479">Metal-binding</keyword>
<dbReference type="Gene3D" id="3.60.21.10">
    <property type="match status" value="2"/>
</dbReference>
<evidence type="ECO:0000256" key="5">
    <source>
        <dbReference type="ARBA" id="ARBA00022729"/>
    </source>
</evidence>
<dbReference type="GO" id="GO:0005764">
    <property type="term" value="C:lysosome"/>
    <property type="evidence" value="ECO:0007669"/>
    <property type="project" value="TreeGrafter"/>
</dbReference>
<name>A0A9R1U0I4_9HYME</name>
<dbReference type="GO" id="GO:0016798">
    <property type="term" value="F:hydrolase activity, acting on glycosyl bonds"/>
    <property type="evidence" value="ECO:0007669"/>
    <property type="project" value="UniProtKB-KW"/>
</dbReference>
<keyword evidence="3" id="KW-0964">Secreted</keyword>
<dbReference type="SUPFAM" id="SSF56300">
    <property type="entry name" value="Metallo-dependent phosphatases"/>
    <property type="match status" value="1"/>
</dbReference>
<evidence type="ECO:0000256" key="8">
    <source>
        <dbReference type="ARBA" id="ARBA00023157"/>
    </source>
</evidence>
<evidence type="ECO:0000256" key="2">
    <source>
        <dbReference type="ARBA" id="ARBA00008234"/>
    </source>
</evidence>
<evidence type="ECO:0000256" key="12">
    <source>
        <dbReference type="PIRNR" id="PIRNR000948"/>
    </source>
</evidence>
<dbReference type="InterPro" id="IPR029052">
    <property type="entry name" value="Metallo-depent_PP-like"/>
</dbReference>
<organism evidence="17 20">
    <name type="scientific">Fopius arisanus</name>
    <dbReference type="NCBI Taxonomy" id="64838"/>
    <lineage>
        <taxon>Eukaryota</taxon>
        <taxon>Metazoa</taxon>
        <taxon>Ecdysozoa</taxon>
        <taxon>Arthropoda</taxon>
        <taxon>Hexapoda</taxon>
        <taxon>Insecta</taxon>
        <taxon>Pterygota</taxon>
        <taxon>Neoptera</taxon>
        <taxon>Endopterygota</taxon>
        <taxon>Hymenoptera</taxon>
        <taxon>Apocrita</taxon>
        <taxon>Ichneumonoidea</taxon>
        <taxon>Braconidae</taxon>
        <taxon>Opiinae</taxon>
        <taxon>Fopius</taxon>
    </lineage>
</organism>
<keyword evidence="7 13" id="KW-0862">Zinc</keyword>
<dbReference type="GO" id="GO:0016020">
    <property type="term" value="C:membrane"/>
    <property type="evidence" value="ECO:0007669"/>
    <property type="project" value="GOC"/>
</dbReference>
<dbReference type="CDD" id="cd00842">
    <property type="entry name" value="MPP_ASMase"/>
    <property type="match status" value="1"/>
</dbReference>
<evidence type="ECO:0000256" key="15">
    <source>
        <dbReference type="SAM" id="SignalP"/>
    </source>
</evidence>
<dbReference type="KEGG" id="fas:105266811"/>
<keyword evidence="8 14" id="KW-1015">Disulfide bond</keyword>
<sequence length="610" mass="69497">MQPTALLFVILSIFMGYAWTDNKDADADEVRVFSREISKLATTGHFSAKLKKIIDKLAFPKDWYEDPHVVFDEVDYSTSCSACKAFAASFIELTENGTCAEKINKALIKICVRMNIQTESVCRGFIELNAPVFTWIVQHNSIVTEDDFCAVPLQNSDCGSLPTRFEWTVKIDDNEPKLLDKKRSNSHFKIVHVSDIHYDPLYEPFGNAECDQPECCKRGQGTSPPGAAPAGYWGDYRSCDTPWHAVLDALDHITNTHSDAQFIYYTGDIVDHGGWETTRQGNKQIILDVYKTMKKTFGETPVYPIIGNHEANPLNIFAPATIDDEEISTKWLYELLADIWIDSGWLPECTRDTILKGGYYTVSPKKGFRIIGLNNNVAYTSNWWLIHEPNDLGGQLKWLADTLLEAEENSEFVHIITHVPSGSSDQQSTWSREYRRIINRFANIITGQFTGHTHRDEFNIFYDPQDFSKIINVAWNGGSITTWAFVNPNYRTCTINSKTYEVEDVDNWMYNMTEANLTPDEPPNWVKSYSFKDEYGLEDLSYNSIRDLIIELSKEGPKATIYHRHMSKDAKLAWKPWDCDAKCALENACRIVTSASTNNTDCNYLENLTS</sequence>
<feature type="binding site" evidence="13">
    <location>
        <position position="195"/>
    </location>
    <ligand>
        <name>Zn(2+)</name>
        <dbReference type="ChEBI" id="CHEBI:29105"/>
        <label>1</label>
    </ligand>
</feature>
<accession>A0A9R1T6D3</accession>
<feature type="binding site" evidence="13">
    <location>
        <position position="268"/>
    </location>
    <ligand>
        <name>Zn(2+)</name>
        <dbReference type="ChEBI" id="CHEBI:29105"/>
        <label>2</label>
    </ligand>
</feature>
<dbReference type="RefSeq" id="XP_011303538.1">
    <property type="nucleotide sequence ID" value="XM_011305236.1"/>
</dbReference>
<dbReference type="InterPro" id="IPR011160">
    <property type="entry name" value="Sphingomy_PDE"/>
</dbReference>
<dbReference type="GeneID" id="105266811"/>
<evidence type="ECO:0000256" key="3">
    <source>
        <dbReference type="ARBA" id="ARBA00022525"/>
    </source>
</evidence>
<feature type="binding site" evidence="13">
    <location>
        <position position="454"/>
    </location>
    <ligand>
        <name>Zn(2+)</name>
        <dbReference type="ChEBI" id="CHEBI:29105"/>
        <label>1</label>
    </ligand>
</feature>
<protein>
    <recommendedName>
        <fullName evidence="12">Sphingomyelin phosphodiesterase</fullName>
        <ecNumber evidence="12">3.1.4.12</ecNumber>
    </recommendedName>
</protein>
<evidence type="ECO:0000256" key="11">
    <source>
        <dbReference type="ARBA" id="ARBA00047268"/>
    </source>
</evidence>
<feature type="domain" description="Saposin B-type" evidence="16">
    <location>
        <begin position="76"/>
        <end position="162"/>
    </location>
</feature>
<comment type="function">
    <text evidence="12">Converts sphingomyelin to ceramide.</text>
</comment>
<dbReference type="SUPFAM" id="SSF47862">
    <property type="entry name" value="Saposin"/>
    <property type="match status" value="1"/>
</dbReference>
<proteinExistence type="inferred from homology"/>
<feature type="chain" id="PRO_5044701566" description="Sphingomyelin phosphodiesterase" evidence="15">
    <location>
        <begin position="21"/>
        <end position="610"/>
    </location>
</feature>
<dbReference type="GO" id="GO:0046872">
    <property type="term" value="F:metal ion binding"/>
    <property type="evidence" value="ECO:0007669"/>
    <property type="project" value="UniProtKB-KW"/>
</dbReference>
<dbReference type="PANTHER" id="PTHR10340">
    <property type="entry name" value="SPHINGOMYELIN PHOSPHODIESTERASE"/>
    <property type="match status" value="1"/>
</dbReference>
<feature type="disulfide bond" evidence="14">
    <location>
        <begin position="210"/>
        <end position="215"/>
    </location>
</feature>
<dbReference type="InterPro" id="IPR045473">
    <property type="entry name" value="ASM_C"/>
</dbReference>
<dbReference type="AlphaFoldDB" id="A0A9R1U0I4"/>
<evidence type="ECO:0000256" key="9">
    <source>
        <dbReference type="ARBA" id="ARBA00023180"/>
    </source>
</evidence>
<feature type="binding site" evidence="13">
    <location>
        <position position="418"/>
    </location>
    <ligand>
        <name>Zn(2+)</name>
        <dbReference type="ChEBI" id="CHEBI:29105"/>
        <label>2</label>
    </ligand>
</feature>
<evidence type="ECO:0000313" key="18">
    <source>
        <dbReference type="RefSeq" id="XP_011303537.1"/>
    </source>
</evidence>
<dbReference type="RefSeq" id="XP_011303537.1">
    <property type="nucleotide sequence ID" value="XM_011305235.1"/>
</dbReference>
<evidence type="ECO:0000313" key="19">
    <source>
        <dbReference type="RefSeq" id="XP_011303538.1"/>
    </source>
</evidence>
<keyword evidence="9" id="KW-0325">Glycoprotein</keyword>
<evidence type="ECO:0000256" key="13">
    <source>
        <dbReference type="PIRSR" id="PIRSR000948-1"/>
    </source>
</evidence>
<dbReference type="InterPro" id="IPR008139">
    <property type="entry name" value="SaposinB_dom"/>
</dbReference>
<accession>A0A9R1U0I4</accession>
<feature type="disulfide bond" evidence="14">
    <location>
        <begin position="80"/>
        <end position="158"/>
    </location>
</feature>
<feature type="binding site" evidence="13">
    <location>
        <position position="452"/>
    </location>
    <ligand>
        <name>Zn(2+)</name>
        <dbReference type="ChEBI" id="CHEBI:29105"/>
        <label>2</label>
    </ligand>
</feature>
<dbReference type="EC" id="3.1.4.12" evidence="12"/>
<dbReference type="OrthoDB" id="282973at2759"/>
<keyword evidence="5 15" id="KW-0732">Signal</keyword>
<comment type="cofactor">
    <cofactor evidence="13">
        <name>Zn(2+)</name>
        <dbReference type="ChEBI" id="CHEBI:29105"/>
    </cofactor>
    <text evidence="13">Binds 2 Zn(2+) ions per subunit.</text>
</comment>
<evidence type="ECO:0000313" key="17">
    <source>
        <dbReference type="Proteomes" id="UP000694866"/>
    </source>
</evidence>
<dbReference type="GO" id="GO:0061750">
    <property type="term" value="F:acid sphingomyelin phosphodiesterase activity"/>
    <property type="evidence" value="ECO:0007669"/>
    <property type="project" value="TreeGrafter"/>
</dbReference>
<dbReference type="Pfam" id="PF19272">
    <property type="entry name" value="ASMase_C"/>
    <property type="match status" value="1"/>
</dbReference>
<dbReference type="GO" id="GO:0006685">
    <property type="term" value="P:sphingomyelin catabolic process"/>
    <property type="evidence" value="ECO:0007669"/>
    <property type="project" value="UniProtKB-UniRule"/>
</dbReference>
<dbReference type="PANTHER" id="PTHR10340:SF29">
    <property type="entry name" value="SPHINGOMYELIN PHOSPHODIESTERASE"/>
    <property type="match status" value="1"/>
</dbReference>
<evidence type="ECO:0000256" key="1">
    <source>
        <dbReference type="ARBA" id="ARBA00004613"/>
    </source>
</evidence>
<dbReference type="InterPro" id="IPR041805">
    <property type="entry name" value="ASMase/PPN1_MPP"/>
</dbReference>